<reference evidence="11 12" key="1">
    <citation type="submission" date="2018-07" db="EMBL/GenBank/DDBJ databases">
        <title>Thalassococcus profundi sp. nov., a marine bacterium isolated from deep seawater of Okinawa Trough.</title>
        <authorList>
            <person name="Yu M."/>
        </authorList>
    </citation>
    <scope>NUCLEOTIDE SEQUENCE [LARGE SCALE GENOMIC DNA]</scope>
    <source>
        <strain evidence="11 12">WRAS1</strain>
    </source>
</reference>
<evidence type="ECO:0000256" key="9">
    <source>
        <dbReference type="SAM" id="Phobius"/>
    </source>
</evidence>
<dbReference type="Proteomes" id="UP000253977">
    <property type="component" value="Unassembled WGS sequence"/>
</dbReference>
<proteinExistence type="inferred from homology"/>
<comment type="caution">
    <text evidence="11">The sequence shown here is derived from an EMBL/GenBank/DDBJ whole genome shotgun (WGS) entry which is preliminary data.</text>
</comment>
<dbReference type="Gene3D" id="3.30.1300.30">
    <property type="entry name" value="GSPII I/J protein-like"/>
    <property type="match status" value="1"/>
</dbReference>
<keyword evidence="6 9" id="KW-0812">Transmembrane</keyword>
<dbReference type="InterPro" id="IPR012902">
    <property type="entry name" value="N_methyl_site"/>
</dbReference>
<keyword evidence="5" id="KW-0997">Cell inner membrane</keyword>
<keyword evidence="4" id="KW-0488">Methylation</keyword>
<dbReference type="NCBIfam" id="TIGR02532">
    <property type="entry name" value="IV_pilin_GFxxxE"/>
    <property type="match status" value="1"/>
</dbReference>
<evidence type="ECO:0000256" key="6">
    <source>
        <dbReference type="ARBA" id="ARBA00022692"/>
    </source>
</evidence>
<protein>
    <submittedName>
        <fullName evidence="11">Prepilin-type N-terminal cleavage/methylation domain-containing protein</fullName>
    </submittedName>
</protein>
<dbReference type="Pfam" id="PF02501">
    <property type="entry name" value="T2SSI"/>
    <property type="match status" value="1"/>
</dbReference>
<dbReference type="AlphaFoldDB" id="A0A369TFK5"/>
<keyword evidence="7 9" id="KW-1133">Transmembrane helix</keyword>
<keyword evidence="3" id="KW-1003">Cell membrane</keyword>
<evidence type="ECO:0000256" key="4">
    <source>
        <dbReference type="ARBA" id="ARBA00022481"/>
    </source>
</evidence>
<evidence type="ECO:0000256" key="5">
    <source>
        <dbReference type="ARBA" id="ARBA00022519"/>
    </source>
</evidence>
<accession>A0A369TFK5</accession>
<keyword evidence="12" id="KW-1185">Reference proteome</keyword>
<dbReference type="GO" id="GO:0015628">
    <property type="term" value="P:protein secretion by the type II secretion system"/>
    <property type="evidence" value="ECO:0007669"/>
    <property type="project" value="InterPro"/>
</dbReference>
<dbReference type="Pfam" id="PF07963">
    <property type="entry name" value="N_methyl"/>
    <property type="match status" value="1"/>
</dbReference>
<evidence type="ECO:0000256" key="8">
    <source>
        <dbReference type="ARBA" id="ARBA00023136"/>
    </source>
</evidence>
<evidence type="ECO:0000259" key="10">
    <source>
        <dbReference type="Pfam" id="PF02501"/>
    </source>
</evidence>
<dbReference type="GO" id="GO:0015627">
    <property type="term" value="C:type II protein secretion system complex"/>
    <property type="evidence" value="ECO:0007669"/>
    <property type="project" value="InterPro"/>
</dbReference>
<comment type="subcellular location">
    <subcellularLocation>
        <location evidence="1">Cell inner membrane</location>
        <topology evidence="1">Single-pass membrane protein</topology>
    </subcellularLocation>
</comment>
<dbReference type="InterPro" id="IPR010052">
    <property type="entry name" value="T2SS_protein-GspI"/>
</dbReference>
<dbReference type="SUPFAM" id="SSF54523">
    <property type="entry name" value="Pili subunits"/>
    <property type="match status" value="1"/>
</dbReference>
<evidence type="ECO:0000313" key="11">
    <source>
        <dbReference type="EMBL" id="RDD64030.1"/>
    </source>
</evidence>
<dbReference type="RefSeq" id="WP_114513057.1">
    <property type="nucleotide sequence ID" value="NZ_QPMK01000034.1"/>
</dbReference>
<feature type="domain" description="Type II secretion system protein GspI C-terminal" evidence="10">
    <location>
        <begin position="46"/>
        <end position="111"/>
    </location>
</feature>
<keyword evidence="8 9" id="KW-0472">Membrane</keyword>
<sequence length="122" mass="12745">MRRRLDDDRGLTLLELVIAVAVLSIGTLAALRATDQSRLALSGAQTRLLAQVVVQNRAEELQLYGGTGGPLPGTVEMGGRRFAVTVAYQATAAGLRQASIRARADTGEGALLVAVLPPPGVR</sequence>
<dbReference type="PANTHER" id="PTHR38779">
    <property type="entry name" value="TYPE II SECRETION SYSTEM PROTEIN I-RELATED"/>
    <property type="match status" value="1"/>
</dbReference>
<feature type="transmembrane region" description="Helical" evidence="9">
    <location>
        <begin position="12"/>
        <end position="31"/>
    </location>
</feature>
<dbReference type="InterPro" id="IPR003413">
    <property type="entry name" value="T2SS_GspI_C"/>
</dbReference>
<name>A0A369TFK5_9RHOB</name>
<dbReference type="PROSITE" id="PS00409">
    <property type="entry name" value="PROKAR_NTER_METHYL"/>
    <property type="match status" value="1"/>
</dbReference>
<organism evidence="11 12">
    <name type="scientific">Thalassococcus profundi</name>
    <dbReference type="NCBI Taxonomy" id="2282382"/>
    <lineage>
        <taxon>Bacteria</taxon>
        <taxon>Pseudomonadati</taxon>
        <taxon>Pseudomonadota</taxon>
        <taxon>Alphaproteobacteria</taxon>
        <taxon>Rhodobacterales</taxon>
        <taxon>Roseobacteraceae</taxon>
        <taxon>Thalassococcus</taxon>
    </lineage>
</organism>
<evidence type="ECO:0000313" key="12">
    <source>
        <dbReference type="Proteomes" id="UP000253977"/>
    </source>
</evidence>
<dbReference type="GO" id="GO:0005886">
    <property type="term" value="C:plasma membrane"/>
    <property type="evidence" value="ECO:0007669"/>
    <property type="project" value="UniProtKB-SubCell"/>
</dbReference>
<dbReference type="EMBL" id="QPMK01000034">
    <property type="protein sequence ID" value="RDD64030.1"/>
    <property type="molecule type" value="Genomic_DNA"/>
</dbReference>
<evidence type="ECO:0000256" key="3">
    <source>
        <dbReference type="ARBA" id="ARBA00022475"/>
    </source>
</evidence>
<comment type="similarity">
    <text evidence="2">Belongs to the GSP I family.</text>
</comment>
<dbReference type="PANTHER" id="PTHR38779:SF2">
    <property type="entry name" value="TYPE II SECRETION SYSTEM PROTEIN I-RELATED"/>
    <property type="match status" value="1"/>
</dbReference>
<evidence type="ECO:0000256" key="7">
    <source>
        <dbReference type="ARBA" id="ARBA00022989"/>
    </source>
</evidence>
<dbReference type="InterPro" id="IPR045584">
    <property type="entry name" value="Pilin-like"/>
</dbReference>
<gene>
    <name evidence="11" type="ORF">DU478_22355</name>
</gene>
<dbReference type="OrthoDB" id="7743552at2"/>
<evidence type="ECO:0000256" key="2">
    <source>
        <dbReference type="ARBA" id="ARBA00008358"/>
    </source>
</evidence>
<evidence type="ECO:0000256" key="1">
    <source>
        <dbReference type="ARBA" id="ARBA00004377"/>
    </source>
</evidence>